<dbReference type="SMART" id="SM00387">
    <property type="entry name" value="HATPase_c"/>
    <property type="match status" value="1"/>
</dbReference>
<comment type="caution">
    <text evidence="14">The sequence shown here is derived from an EMBL/GenBank/DDBJ whole genome shotgun (WGS) entry which is preliminary data.</text>
</comment>
<name>A0ABS1QRF7_9GAMM</name>
<dbReference type="Gene3D" id="1.10.8.500">
    <property type="entry name" value="HAMP domain in histidine kinase"/>
    <property type="match status" value="1"/>
</dbReference>
<evidence type="ECO:0000256" key="3">
    <source>
        <dbReference type="ARBA" id="ARBA00022553"/>
    </source>
</evidence>
<evidence type="ECO:0000256" key="10">
    <source>
        <dbReference type="SAM" id="Coils"/>
    </source>
</evidence>
<dbReference type="SUPFAM" id="SSF158472">
    <property type="entry name" value="HAMP domain-like"/>
    <property type="match status" value="1"/>
</dbReference>
<dbReference type="Gene3D" id="1.20.120.960">
    <property type="entry name" value="Histidine kinase NarX, sensor domain"/>
    <property type="match status" value="1"/>
</dbReference>
<dbReference type="InterPro" id="IPR011712">
    <property type="entry name" value="Sig_transdc_His_kin_sub3_dim/P"/>
</dbReference>
<dbReference type="Gene3D" id="1.20.5.1930">
    <property type="match status" value="1"/>
</dbReference>
<dbReference type="CDD" id="cd16917">
    <property type="entry name" value="HATPase_UhpB-NarQ-NarX-like"/>
    <property type="match status" value="1"/>
</dbReference>
<protein>
    <recommendedName>
        <fullName evidence="9">Sensor protein</fullName>
        <ecNumber evidence="9">2.7.13.3</ecNumber>
    </recommendedName>
</protein>
<dbReference type="Pfam" id="PF00672">
    <property type="entry name" value="HAMP"/>
    <property type="match status" value="1"/>
</dbReference>
<dbReference type="InterPro" id="IPR005467">
    <property type="entry name" value="His_kinase_dom"/>
</dbReference>
<keyword evidence="7 9" id="KW-0067">ATP-binding</keyword>
<keyword evidence="3" id="KW-0597">Phosphoprotein</keyword>
<dbReference type="Proteomes" id="UP000638570">
    <property type="component" value="Unassembled WGS sequence"/>
</dbReference>
<dbReference type="SUPFAM" id="SSF55874">
    <property type="entry name" value="ATPase domain of HSP90 chaperone/DNA topoisomerase II/histidine kinase"/>
    <property type="match status" value="1"/>
</dbReference>
<evidence type="ECO:0000256" key="1">
    <source>
        <dbReference type="ARBA" id="ARBA00000085"/>
    </source>
</evidence>
<dbReference type="InterPro" id="IPR016380">
    <property type="entry name" value="Sig_transdc_His_kin_NarX/NarQ"/>
</dbReference>
<evidence type="ECO:0000256" key="7">
    <source>
        <dbReference type="ARBA" id="ARBA00022840"/>
    </source>
</evidence>
<dbReference type="Gene3D" id="3.30.565.10">
    <property type="entry name" value="Histidine kinase-like ATPase, C-terminal domain"/>
    <property type="match status" value="1"/>
</dbReference>
<dbReference type="Pfam" id="PF07730">
    <property type="entry name" value="HisKA_3"/>
    <property type="match status" value="1"/>
</dbReference>
<evidence type="ECO:0000256" key="8">
    <source>
        <dbReference type="ARBA" id="ARBA00023012"/>
    </source>
</evidence>
<accession>A0ABS1QRF7</accession>
<keyword evidence="9" id="KW-0997">Cell inner membrane</keyword>
<evidence type="ECO:0000313" key="15">
    <source>
        <dbReference type="Proteomes" id="UP000638570"/>
    </source>
</evidence>
<dbReference type="PANTHER" id="PTHR24421:SF10">
    <property type="entry name" value="NITRATE_NITRITE SENSOR PROTEIN NARQ"/>
    <property type="match status" value="1"/>
</dbReference>
<keyword evidence="11" id="KW-1133">Transmembrane helix</keyword>
<dbReference type="InterPro" id="IPR042295">
    <property type="entry name" value="NarX-like_N_sf"/>
</dbReference>
<dbReference type="CDD" id="cd06225">
    <property type="entry name" value="HAMP"/>
    <property type="match status" value="1"/>
</dbReference>
<dbReference type="RefSeq" id="WP_202083567.1">
    <property type="nucleotide sequence ID" value="NZ_JAERTZ010000018.1"/>
</dbReference>
<dbReference type="EMBL" id="JAERTZ010000018">
    <property type="protein sequence ID" value="MBL1377056.1"/>
    <property type="molecule type" value="Genomic_DNA"/>
</dbReference>
<feature type="coiled-coil region" evidence="10">
    <location>
        <begin position="212"/>
        <end position="243"/>
    </location>
</feature>
<evidence type="ECO:0000259" key="13">
    <source>
        <dbReference type="PROSITE" id="PS50885"/>
    </source>
</evidence>
<gene>
    <name evidence="14" type="ORF">JKV55_06880</name>
</gene>
<dbReference type="InterPro" id="IPR003594">
    <property type="entry name" value="HATPase_dom"/>
</dbReference>
<dbReference type="PANTHER" id="PTHR24421">
    <property type="entry name" value="NITRATE/NITRITE SENSOR PROTEIN NARX-RELATED"/>
    <property type="match status" value="1"/>
</dbReference>
<evidence type="ECO:0000256" key="6">
    <source>
        <dbReference type="ARBA" id="ARBA00022777"/>
    </source>
</evidence>
<keyword evidence="15" id="KW-1185">Reference proteome</keyword>
<dbReference type="InterPro" id="IPR003660">
    <property type="entry name" value="HAMP_dom"/>
</dbReference>
<evidence type="ECO:0000256" key="11">
    <source>
        <dbReference type="SAM" id="Phobius"/>
    </source>
</evidence>
<dbReference type="EC" id="2.7.13.3" evidence="9"/>
<evidence type="ECO:0000256" key="5">
    <source>
        <dbReference type="ARBA" id="ARBA00022741"/>
    </source>
</evidence>
<sequence>MSSIPLSRSLLTRITLLMLILVLLALVSLAASAWLSDKSGGRAYVINKAGSLRMQSYRLLSRVPLQDDADLLMLERDLRDPVLVRVLDNDGLSQEHRQLQQQWLQLKASLLQASDRGPVSTQVAAFVDAIDTLVIQIEQNTEASLQRQSWLQFMVMLAMLLILVAAVIYLHQRLLTPLRRLLLVARAVGQGDFACRSGIAGDDEMAVLAATVDTMNQQLSELYGQLEEKVEQQTRALVRSNQTLTTLYDTQRELQGVEPLYQRLPGLLSRLEQLTPLRQICIHLYEGDDDSSFDEVTACSDGAGPRDAPNYRWPLQDSSGHYGQVLACCPPGQALAEEQQQLLASIFDQITTALALDRRQHQHQQLQLMEERATIARELHDSLAQALTYLKLQVSYVQLQLPDPSPEVASGLDEMREGLNNAYRQLRELLTTFRLKLDKPGLYAALSDTLAEFNRRMGFAIDFEYRLSPHRLSPNQTIHLVQITREALHNVFKHAQASRVAVRVWQQDEAIHLSVADNGTGIDTGMDQGQHYGLKIMQDRAASLGGALRIGPGEQGGTLLEVCFRP</sequence>
<proteinExistence type="predicted"/>
<keyword evidence="9" id="KW-1003">Cell membrane</keyword>
<keyword evidence="5 9" id="KW-0547">Nucleotide-binding</keyword>
<feature type="domain" description="Histidine kinase" evidence="12">
    <location>
        <begin position="374"/>
        <end position="566"/>
    </location>
</feature>
<evidence type="ECO:0000256" key="4">
    <source>
        <dbReference type="ARBA" id="ARBA00022679"/>
    </source>
</evidence>
<dbReference type="SMART" id="SM00304">
    <property type="entry name" value="HAMP"/>
    <property type="match status" value="1"/>
</dbReference>
<evidence type="ECO:0000259" key="12">
    <source>
        <dbReference type="PROSITE" id="PS50109"/>
    </source>
</evidence>
<evidence type="ECO:0000313" key="14">
    <source>
        <dbReference type="EMBL" id="MBL1377056.1"/>
    </source>
</evidence>
<keyword evidence="11" id="KW-0812">Transmembrane</keyword>
<dbReference type="PIRSF" id="PIRSF003167">
    <property type="entry name" value="STHK_NarX/NarQ"/>
    <property type="match status" value="1"/>
</dbReference>
<keyword evidence="8 9" id="KW-0902">Two-component regulatory system</keyword>
<keyword evidence="10" id="KW-0175">Coiled coil</keyword>
<dbReference type="InterPro" id="IPR036890">
    <property type="entry name" value="HATPase_C_sf"/>
</dbReference>
<evidence type="ECO:0000256" key="9">
    <source>
        <dbReference type="PIRNR" id="PIRNR003167"/>
    </source>
</evidence>
<dbReference type="PROSITE" id="PS50885">
    <property type="entry name" value="HAMP"/>
    <property type="match status" value="1"/>
</dbReference>
<dbReference type="InterPro" id="IPR050482">
    <property type="entry name" value="Sensor_HK_TwoCompSys"/>
</dbReference>
<feature type="domain" description="HAMP" evidence="13">
    <location>
        <begin position="172"/>
        <end position="224"/>
    </location>
</feature>
<keyword evidence="9 11" id="KW-0472">Membrane</keyword>
<organism evidence="14 15">
    <name type="scientific">Zobellella iuensis</name>
    <dbReference type="NCBI Taxonomy" id="2803811"/>
    <lineage>
        <taxon>Bacteria</taxon>
        <taxon>Pseudomonadati</taxon>
        <taxon>Pseudomonadota</taxon>
        <taxon>Gammaproteobacteria</taxon>
        <taxon>Aeromonadales</taxon>
        <taxon>Aeromonadaceae</taxon>
        <taxon>Zobellella</taxon>
    </lineage>
</organism>
<evidence type="ECO:0000256" key="2">
    <source>
        <dbReference type="ARBA" id="ARBA00004370"/>
    </source>
</evidence>
<comment type="subcellular location">
    <subcellularLocation>
        <location evidence="9">Cell inner membrane</location>
    </subcellularLocation>
    <subcellularLocation>
        <location evidence="2">Membrane</location>
    </subcellularLocation>
</comment>
<dbReference type="PROSITE" id="PS50109">
    <property type="entry name" value="HIS_KIN"/>
    <property type="match status" value="1"/>
</dbReference>
<reference evidence="15" key="1">
    <citation type="submission" date="2021-01" db="EMBL/GenBank/DDBJ databases">
        <title>Genome public.</title>
        <authorList>
            <person name="Liu C."/>
            <person name="Sun Q."/>
        </authorList>
    </citation>
    <scope>NUCLEOTIDE SEQUENCE [LARGE SCALE GENOMIC DNA]</scope>
    <source>
        <strain evidence="15">CGMCC 1.18722</strain>
    </source>
</reference>
<dbReference type="Pfam" id="PF02518">
    <property type="entry name" value="HATPase_c"/>
    <property type="match status" value="1"/>
</dbReference>
<keyword evidence="6 9" id="KW-0418">Kinase</keyword>
<comment type="catalytic activity">
    <reaction evidence="1 9">
        <text>ATP + protein L-histidine = ADP + protein N-phospho-L-histidine.</text>
        <dbReference type="EC" id="2.7.13.3"/>
    </reaction>
</comment>
<feature type="transmembrane region" description="Helical" evidence="11">
    <location>
        <begin position="150"/>
        <end position="170"/>
    </location>
</feature>
<keyword evidence="4 9" id="KW-0808">Transferase</keyword>